<dbReference type="SUPFAM" id="SSF143081">
    <property type="entry name" value="BB1717-like"/>
    <property type="match status" value="1"/>
</dbReference>
<dbReference type="Proteomes" id="UP000182334">
    <property type="component" value="Chromosome I"/>
</dbReference>
<dbReference type="PANTHER" id="PTHR13604">
    <property type="entry name" value="DC12-RELATED"/>
    <property type="match status" value="1"/>
</dbReference>
<gene>
    <name evidence="9" type="ORF">SAMEA4029010_CIC11G00000000424</name>
</gene>
<feature type="compositionally biased region" description="Acidic residues" evidence="8">
    <location>
        <begin position="406"/>
        <end position="415"/>
    </location>
</feature>
<organism evidence="9 10">
    <name type="scientific">Sungouiella intermedia</name>
    <dbReference type="NCBI Taxonomy" id="45354"/>
    <lineage>
        <taxon>Eukaryota</taxon>
        <taxon>Fungi</taxon>
        <taxon>Dikarya</taxon>
        <taxon>Ascomycota</taxon>
        <taxon>Saccharomycotina</taxon>
        <taxon>Pichiomycetes</taxon>
        <taxon>Metschnikowiaceae</taxon>
        <taxon>Sungouiella</taxon>
    </lineage>
</organism>
<dbReference type="GO" id="GO:0106300">
    <property type="term" value="P:protein-DNA covalent cross-linking repair"/>
    <property type="evidence" value="ECO:0007669"/>
    <property type="project" value="InterPro"/>
</dbReference>
<keyword evidence="7" id="KW-0456">Lyase</keyword>
<dbReference type="GO" id="GO:0006508">
    <property type="term" value="P:proteolysis"/>
    <property type="evidence" value="ECO:0007669"/>
    <property type="project" value="UniProtKB-KW"/>
</dbReference>
<keyword evidence="5" id="KW-0190">Covalent protein-DNA linkage</keyword>
<feature type="region of interest" description="Disordered" evidence="8">
    <location>
        <begin position="339"/>
        <end position="415"/>
    </location>
</feature>
<name>A0A1L0B8H0_9ASCO</name>
<evidence type="ECO:0000256" key="6">
    <source>
        <dbReference type="ARBA" id="ARBA00023125"/>
    </source>
</evidence>
<dbReference type="Gene3D" id="3.90.1680.10">
    <property type="entry name" value="SOS response associated peptidase-like"/>
    <property type="match status" value="1"/>
</dbReference>
<dbReference type="GO" id="GO:0008233">
    <property type="term" value="F:peptidase activity"/>
    <property type="evidence" value="ECO:0007669"/>
    <property type="project" value="UniProtKB-KW"/>
</dbReference>
<keyword evidence="4" id="KW-0378">Hydrolase</keyword>
<dbReference type="PANTHER" id="PTHR13604:SF0">
    <property type="entry name" value="ABASIC SITE PROCESSING PROTEIN HMCES"/>
    <property type="match status" value="1"/>
</dbReference>
<evidence type="ECO:0000256" key="8">
    <source>
        <dbReference type="SAM" id="MobiDB-lite"/>
    </source>
</evidence>
<feature type="region of interest" description="Disordered" evidence="8">
    <location>
        <begin position="25"/>
        <end position="44"/>
    </location>
</feature>
<protein>
    <submittedName>
        <fullName evidence="9">CIC11C00000000424</fullName>
    </submittedName>
</protein>
<evidence type="ECO:0000256" key="2">
    <source>
        <dbReference type="ARBA" id="ARBA00022670"/>
    </source>
</evidence>
<keyword evidence="3" id="KW-0227">DNA damage</keyword>
<accession>A0A1L0B8H0</accession>
<evidence type="ECO:0000256" key="5">
    <source>
        <dbReference type="ARBA" id="ARBA00023124"/>
    </source>
</evidence>
<dbReference type="OrthoDB" id="2111841at2759"/>
<evidence type="ECO:0000313" key="9">
    <source>
        <dbReference type="EMBL" id="SGZ46414.1"/>
    </source>
</evidence>
<dbReference type="STRING" id="45354.A0A1L0B8H0"/>
<dbReference type="EMBL" id="LT635756">
    <property type="protein sequence ID" value="SGZ46414.1"/>
    <property type="molecule type" value="Genomic_DNA"/>
</dbReference>
<evidence type="ECO:0000256" key="1">
    <source>
        <dbReference type="ARBA" id="ARBA00008136"/>
    </source>
</evidence>
<dbReference type="InterPro" id="IPR003738">
    <property type="entry name" value="SRAP"/>
</dbReference>
<dbReference type="Pfam" id="PF02586">
    <property type="entry name" value="SRAP"/>
    <property type="match status" value="1"/>
</dbReference>
<dbReference type="GO" id="GO:0016829">
    <property type="term" value="F:lyase activity"/>
    <property type="evidence" value="ECO:0007669"/>
    <property type="project" value="UniProtKB-KW"/>
</dbReference>
<feature type="compositionally biased region" description="Basic and acidic residues" evidence="8">
    <location>
        <begin position="384"/>
        <end position="394"/>
    </location>
</feature>
<evidence type="ECO:0000256" key="7">
    <source>
        <dbReference type="ARBA" id="ARBA00023239"/>
    </source>
</evidence>
<evidence type="ECO:0000256" key="4">
    <source>
        <dbReference type="ARBA" id="ARBA00022801"/>
    </source>
</evidence>
<evidence type="ECO:0000256" key="3">
    <source>
        <dbReference type="ARBA" id="ARBA00022763"/>
    </source>
</evidence>
<sequence>MCGRYALGHPIEDMPKRLNEAVLNPDEPDSSLTESDPSNFDTTTSINGKENTVHVFVNTLHYYPSYNIPPTSGGVIIYLKKDSLADFEYVIEPLKFGMLPVWMKPHDPQAVKRGTGYGPQYSREVQQNQAKYFNCRKETISQPKTMWNSAKNTRCVVPAQGYFEWKTDKKDKTPYFVHLKSSPLMFFAGLYSHNYHYNDTEMVPEDLEYFSSFAILTGPGKGKGSNDLLWLHSRKPIVLQPNSPEWFDWLDPNREFDNRLLESALNTDTNPGYDDVGSYVVAKSIGNTQNKGPEVLKEEKVKQKSIGLFFLLPKKVKEEVKPEKHEDRDIKKEVVEGRQIKKEEETNDEGELKNLKDQKIKQDHEWPRKRKAEPESKVNGPESIAKRVRQEHQGSEYTMGYRRNESEDDNDSEDD</sequence>
<feature type="compositionally biased region" description="Basic and acidic residues" evidence="8">
    <location>
        <begin position="339"/>
        <end position="376"/>
    </location>
</feature>
<comment type="similarity">
    <text evidence="1">Belongs to the SOS response-associated peptidase family.</text>
</comment>
<dbReference type="GO" id="GO:0003697">
    <property type="term" value="F:single-stranded DNA binding"/>
    <property type="evidence" value="ECO:0007669"/>
    <property type="project" value="InterPro"/>
</dbReference>
<keyword evidence="10" id="KW-1185">Reference proteome</keyword>
<evidence type="ECO:0000313" key="10">
    <source>
        <dbReference type="Proteomes" id="UP000182334"/>
    </source>
</evidence>
<feature type="compositionally biased region" description="Polar residues" evidence="8">
    <location>
        <begin position="30"/>
        <end position="44"/>
    </location>
</feature>
<dbReference type="AlphaFoldDB" id="A0A1L0B8H0"/>
<reference evidence="9 10" key="1">
    <citation type="submission" date="2016-10" db="EMBL/GenBank/DDBJ databases">
        <authorList>
            <person name="de Groot N.N."/>
        </authorList>
    </citation>
    <scope>NUCLEOTIDE SEQUENCE [LARGE SCALE GENOMIC DNA]</scope>
    <source>
        <strain evidence="9 10">CBS 141442</strain>
    </source>
</reference>
<dbReference type="InterPro" id="IPR036590">
    <property type="entry name" value="SRAP-like"/>
</dbReference>
<keyword evidence="6" id="KW-0238">DNA-binding</keyword>
<proteinExistence type="inferred from homology"/>
<keyword evidence="2" id="KW-0645">Protease</keyword>